<sequence>MYRWSSLPKDMDSYCANRYRSPCGYGRATNVYSGAPPHPKSQRQCAGLSNSWVENNANKNVCKQIEFEWTQTIEISGTHSLCMLKKENHMFSVYSHKR</sequence>
<reference evidence="2" key="1">
    <citation type="submission" date="2014-03" db="EMBL/GenBank/DDBJ databases">
        <authorList>
            <person name="Aksoy S."/>
            <person name="Warren W."/>
            <person name="Wilson R.K."/>
        </authorList>
    </citation>
    <scope>NUCLEOTIDE SEQUENCE [LARGE SCALE GENOMIC DNA]</scope>
    <source>
        <strain evidence="2">IAEA</strain>
    </source>
</reference>
<evidence type="ECO:0000313" key="2">
    <source>
        <dbReference type="Proteomes" id="UP000092445"/>
    </source>
</evidence>
<accession>A0A1A9ZN71</accession>
<dbReference type="EnsemblMetazoa" id="GPAI019880-RA">
    <property type="protein sequence ID" value="GPAI019880-PA"/>
    <property type="gene ID" value="GPAI019880"/>
</dbReference>
<reference evidence="1" key="2">
    <citation type="submission" date="2020-05" db="UniProtKB">
        <authorList>
            <consortium name="EnsemblMetazoa"/>
        </authorList>
    </citation>
    <scope>IDENTIFICATION</scope>
    <source>
        <strain evidence="1">IAEA</strain>
    </source>
</reference>
<dbReference type="VEuPathDB" id="VectorBase:GPAI019880"/>
<keyword evidence="2" id="KW-1185">Reference proteome</keyword>
<name>A0A1A9ZN71_GLOPL</name>
<dbReference type="Proteomes" id="UP000092445">
    <property type="component" value="Unassembled WGS sequence"/>
</dbReference>
<organism evidence="1 2">
    <name type="scientific">Glossina pallidipes</name>
    <name type="common">Tsetse fly</name>
    <dbReference type="NCBI Taxonomy" id="7398"/>
    <lineage>
        <taxon>Eukaryota</taxon>
        <taxon>Metazoa</taxon>
        <taxon>Ecdysozoa</taxon>
        <taxon>Arthropoda</taxon>
        <taxon>Hexapoda</taxon>
        <taxon>Insecta</taxon>
        <taxon>Pterygota</taxon>
        <taxon>Neoptera</taxon>
        <taxon>Endopterygota</taxon>
        <taxon>Diptera</taxon>
        <taxon>Brachycera</taxon>
        <taxon>Muscomorpha</taxon>
        <taxon>Hippoboscoidea</taxon>
        <taxon>Glossinidae</taxon>
        <taxon>Glossina</taxon>
    </lineage>
</organism>
<dbReference type="AlphaFoldDB" id="A0A1A9ZN71"/>
<protein>
    <submittedName>
        <fullName evidence="1">Uncharacterized protein</fullName>
    </submittedName>
</protein>
<proteinExistence type="predicted"/>
<evidence type="ECO:0000313" key="1">
    <source>
        <dbReference type="EnsemblMetazoa" id="GPAI019880-PA"/>
    </source>
</evidence>